<proteinExistence type="inferred from homology"/>
<dbReference type="SUPFAM" id="SSF53720">
    <property type="entry name" value="ALDH-like"/>
    <property type="match status" value="1"/>
</dbReference>
<gene>
    <name evidence="3" type="ORF">NSU_3536</name>
</gene>
<dbReference type="EMBL" id="AGFM01000056">
    <property type="protein sequence ID" value="EHJ59508.1"/>
    <property type="molecule type" value="Genomic_DNA"/>
</dbReference>
<dbReference type="Pfam" id="PF05893">
    <property type="entry name" value="LuxC"/>
    <property type="match status" value="1"/>
</dbReference>
<comment type="similarity">
    <text evidence="2">Belongs to the LuxC family.</text>
</comment>
<reference evidence="3 4" key="1">
    <citation type="journal article" date="2012" name="J. Bacteriol.">
        <title>Genome sequence of benzo(a)pyrene-degrading bacterium Novosphingobium pentaromativorans US6-1.</title>
        <authorList>
            <person name="Luo Y.R."/>
            <person name="Kang S.G."/>
            <person name="Kim S.J."/>
            <person name="Kim M.R."/>
            <person name="Li N."/>
            <person name="Lee J.H."/>
            <person name="Kwon K.K."/>
        </authorList>
    </citation>
    <scope>NUCLEOTIDE SEQUENCE [LARGE SCALE GENOMIC DNA]</scope>
    <source>
        <strain evidence="3 4">US6-1</strain>
    </source>
</reference>
<keyword evidence="4" id="KW-1185">Reference proteome</keyword>
<dbReference type="RefSeq" id="WP_007014444.1">
    <property type="nucleotide sequence ID" value="NZ_AGFM01000056.1"/>
</dbReference>
<dbReference type="eggNOG" id="COG1012">
    <property type="taxonomic scope" value="Bacteria"/>
</dbReference>
<dbReference type="PATRIC" id="fig|1088721.3.peg.3490"/>
<protein>
    <recommendedName>
        <fullName evidence="2">Acyl-CoA reductase</fullName>
        <ecNumber evidence="2">1.2.1.50</ecNumber>
    </recommendedName>
</protein>
<accession>G6EGR5</accession>
<dbReference type="GO" id="GO:0050062">
    <property type="term" value="F:long-chain-fatty-acyl-CoA reductase activity"/>
    <property type="evidence" value="ECO:0007669"/>
    <property type="project" value="UniProtKB-EC"/>
</dbReference>
<organism evidence="3 4">
    <name type="scientific">Novosphingobium pentaromativorans US6-1</name>
    <dbReference type="NCBI Taxonomy" id="1088721"/>
    <lineage>
        <taxon>Bacteria</taxon>
        <taxon>Pseudomonadati</taxon>
        <taxon>Pseudomonadota</taxon>
        <taxon>Alphaproteobacteria</taxon>
        <taxon>Sphingomonadales</taxon>
        <taxon>Sphingomonadaceae</taxon>
        <taxon>Novosphingobium</taxon>
    </lineage>
</organism>
<dbReference type="AlphaFoldDB" id="G6EGR5"/>
<dbReference type="EC" id="1.2.1.50" evidence="2"/>
<dbReference type="CDD" id="cd07080">
    <property type="entry name" value="ALDH_Acyl-CoA-Red_LuxC"/>
    <property type="match status" value="1"/>
</dbReference>
<keyword evidence="1 2" id="KW-0521">NADP</keyword>
<dbReference type="InterPro" id="IPR016161">
    <property type="entry name" value="Ald_DH/histidinol_DH"/>
</dbReference>
<evidence type="ECO:0000313" key="3">
    <source>
        <dbReference type="EMBL" id="EHJ59508.1"/>
    </source>
</evidence>
<comment type="caution">
    <text evidence="3">The sequence shown here is derived from an EMBL/GenBank/DDBJ whole genome shotgun (WGS) entry which is preliminary data.</text>
</comment>
<sequence>MPAITEIKQGPPHADEAHAIPVIHVVKGEVRNAADVLYQSGGRTYRLPELDLTELVWPRTAPPPAWNIPLAEILDFLVATGEALKADTAGHLAFARDRMIEAGSFETGIVRRSYEALHTLFERDRLLSMVEGEIGNPAVLDGWVPFANRIGEHGKIRAFPARLVHILAGNAPGVAAVSITRGALSKGVHLLKMPSNDLFTAPAILQTMASVDADHPVVRSFSAVYWRGGDRDVEGRIFRPTFFDKLVAWGGEAAIRGAREYIGPGLELVAFDPKTSIAMIGKEALQSAEAISETAERAATDSTPYNQAACVSARFHFVEAGDEDAVDSYCAQLQARLGMERRTASVLASPVTSELQDEIEVLRAFDGLYRVWGSYEGRGLVIRSDEPLDIYPDGKIVNVVRVESLEQAVRYAGFATQTVGIYPAERKTGLRDALAAAGVQRVVTLGGAESLATGMSHDGFFPLHRMVRWVNDED</sequence>
<keyword evidence="2" id="KW-0560">Oxidoreductase</keyword>
<dbReference type="PIRSF" id="PIRSF009414">
    <property type="entry name" value="LuxC"/>
    <property type="match status" value="1"/>
</dbReference>
<evidence type="ECO:0000313" key="4">
    <source>
        <dbReference type="Proteomes" id="UP000004030"/>
    </source>
</evidence>
<comment type="catalytic activity">
    <reaction evidence="2">
        <text>a long-chain fatty aldehyde + NADP(+) + CoA = a long-chain fatty acyl-CoA + NADPH + H(+)</text>
        <dbReference type="Rhea" id="RHEA:15437"/>
        <dbReference type="ChEBI" id="CHEBI:15378"/>
        <dbReference type="ChEBI" id="CHEBI:17176"/>
        <dbReference type="ChEBI" id="CHEBI:57287"/>
        <dbReference type="ChEBI" id="CHEBI:57783"/>
        <dbReference type="ChEBI" id="CHEBI:58349"/>
        <dbReference type="ChEBI" id="CHEBI:83139"/>
        <dbReference type="EC" id="1.2.1.50"/>
    </reaction>
</comment>
<dbReference type="Proteomes" id="UP000004030">
    <property type="component" value="Unassembled WGS sequence"/>
</dbReference>
<dbReference type="GO" id="GO:0003995">
    <property type="term" value="F:acyl-CoA dehydrogenase activity"/>
    <property type="evidence" value="ECO:0007669"/>
    <property type="project" value="InterPro"/>
</dbReference>
<evidence type="ECO:0000256" key="1">
    <source>
        <dbReference type="ARBA" id="ARBA00022857"/>
    </source>
</evidence>
<evidence type="ECO:0000256" key="2">
    <source>
        <dbReference type="PIRNR" id="PIRNR009414"/>
    </source>
</evidence>
<dbReference type="InterPro" id="IPR008670">
    <property type="entry name" value="CoA_reduct_LuxC"/>
</dbReference>
<dbReference type="GO" id="GO:0008218">
    <property type="term" value="P:bioluminescence"/>
    <property type="evidence" value="ECO:0007669"/>
    <property type="project" value="InterPro"/>
</dbReference>
<name>G6EGR5_9SPHN</name>